<dbReference type="Proteomes" id="UP000662185">
    <property type="component" value="Unassembled WGS sequence"/>
</dbReference>
<protein>
    <submittedName>
        <fullName evidence="2">Uncharacterized protein</fullName>
    </submittedName>
</protein>
<evidence type="ECO:0000313" key="2">
    <source>
        <dbReference type="EMBL" id="MBD2296313.1"/>
    </source>
</evidence>
<evidence type="ECO:0000313" key="3">
    <source>
        <dbReference type="Proteomes" id="UP000662185"/>
    </source>
</evidence>
<keyword evidence="3" id="KW-1185">Reference proteome</keyword>
<name>A0A926WKI5_9NOST</name>
<comment type="caution">
    <text evidence="2">The sequence shown here is derived from an EMBL/GenBank/DDBJ whole genome shotgun (WGS) entry which is preliminary data.</text>
</comment>
<feature type="transmembrane region" description="Helical" evidence="1">
    <location>
        <begin position="20"/>
        <end position="40"/>
    </location>
</feature>
<reference evidence="3" key="1">
    <citation type="journal article" date="2020" name="ISME J.">
        <title>Comparative genomics reveals insights into cyanobacterial evolution and habitat adaptation.</title>
        <authorList>
            <person name="Chen M.Y."/>
            <person name="Teng W.K."/>
            <person name="Zhao L."/>
            <person name="Hu C.X."/>
            <person name="Zhou Y.K."/>
            <person name="Han B.P."/>
            <person name="Song L.R."/>
            <person name="Shu W.S."/>
        </authorList>
    </citation>
    <scope>NUCLEOTIDE SEQUENCE [LARGE SCALE GENOMIC DNA]</scope>
    <source>
        <strain evidence="3">FACHB-251</strain>
    </source>
</reference>
<dbReference type="EMBL" id="JACJQU010000021">
    <property type="protein sequence ID" value="MBD2296313.1"/>
    <property type="molecule type" value="Genomic_DNA"/>
</dbReference>
<keyword evidence="1" id="KW-0812">Transmembrane</keyword>
<feature type="transmembrane region" description="Helical" evidence="1">
    <location>
        <begin position="71"/>
        <end position="90"/>
    </location>
</feature>
<gene>
    <name evidence="2" type="ORF">H6G06_23225</name>
</gene>
<proteinExistence type="predicted"/>
<accession>A0A926WKI5</accession>
<dbReference type="AlphaFoldDB" id="A0A926WKI5"/>
<keyword evidence="1" id="KW-0472">Membrane</keyword>
<organism evidence="2 3">
    <name type="scientific">Anabaena sphaerica FACHB-251</name>
    <dbReference type="NCBI Taxonomy" id="2692883"/>
    <lineage>
        <taxon>Bacteria</taxon>
        <taxon>Bacillati</taxon>
        <taxon>Cyanobacteriota</taxon>
        <taxon>Cyanophyceae</taxon>
        <taxon>Nostocales</taxon>
        <taxon>Nostocaceae</taxon>
        <taxon>Anabaena</taxon>
    </lineage>
</organism>
<sequence length="91" mass="10152">MENTLVDKTFRDSNGKIVLAQMPNLPLIVWIVASLLAIVFTTGKINTVLGVLADGSLFTWAWMELFQGVNYFRRSLGLAVFIGIIVSKLMY</sequence>
<keyword evidence="1" id="KW-1133">Transmembrane helix</keyword>
<evidence type="ECO:0000256" key="1">
    <source>
        <dbReference type="SAM" id="Phobius"/>
    </source>
</evidence>
<dbReference type="RefSeq" id="WP_190564476.1">
    <property type="nucleotide sequence ID" value="NZ_JACJQU010000021.1"/>
</dbReference>